<dbReference type="STRING" id="150374.A0A0M9VUC5"/>
<sequence length="233" mass="24959">MPIVFALKNPELAGILKPSISFDVWGSNSTKNLGDRWYLRWANFSSSDPFFYYHGFTHYNTNDHWTIDWRFEWDSCVLKPYARGNMEIISNSTGGRVEFTTSKSVSGGVMDLIAALQDSSSCSSSGAMSPGGVAINITGTMQAGVDWRQTGGDTCAHVANKFSTLTLSQCGAKNDAAAATSIASWVTEKVCLATDAPLSCLSLESSGAQRLTVGSVACLAAALGGMAYLLRFF</sequence>
<dbReference type="OrthoDB" id="4490227at2759"/>
<proteinExistence type="predicted"/>
<keyword evidence="3" id="KW-1185">Reference proteome</keyword>
<evidence type="ECO:0000259" key="1">
    <source>
        <dbReference type="Pfam" id="PF23584"/>
    </source>
</evidence>
<dbReference type="AlphaFoldDB" id="A0A0M9VUC5"/>
<dbReference type="InterPro" id="IPR055560">
    <property type="entry name" value="DUF7136"/>
</dbReference>
<organism evidence="2 3">
    <name type="scientific">Escovopsis weberi</name>
    <dbReference type="NCBI Taxonomy" id="150374"/>
    <lineage>
        <taxon>Eukaryota</taxon>
        <taxon>Fungi</taxon>
        <taxon>Dikarya</taxon>
        <taxon>Ascomycota</taxon>
        <taxon>Pezizomycotina</taxon>
        <taxon>Sordariomycetes</taxon>
        <taxon>Hypocreomycetidae</taxon>
        <taxon>Hypocreales</taxon>
        <taxon>Hypocreaceae</taxon>
        <taxon>Escovopsis</taxon>
    </lineage>
</organism>
<gene>
    <name evidence="2" type="ORF">ESCO_001357</name>
</gene>
<accession>A0A0M9VUC5</accession>
<comment type="caution">
    <text evidence="2">The sequence shown here is derived from an EMBL/GenBank/DDBJ whole genome shotgun (WGS) entry which is preliminary data.</text>
</comment>
<evidence type="ECO:0000313" key="3">
    <source>
        <dbReference type="Proteomes" id="UP000053831"/>
    </source>
</evidence>
<reference evidence="2 3" key="1">
    <citation type="submission" date="2015-07" db="EMBL/GenBank/DDBJ databases">
        <title>The genome of the fungus Escovopsis weberi, a specialized disease agent of ant agriculture.</title>
        <authorList>
            <person name="de Man T.J."/>
            <person name="Stajich J.E."/>
            <person name="Kubicek C.P."/>
            <person name="Chenthamara K."/>
            <person name="Atanasova L."/>
            <person name="Druzhinina I.S."/>
            <person name="Birnbaum S."/>
            <person name="Barribeau S.M."/>
            <person name="Teiling C."/>
            <person name="Suen G."/>
            <person name="Currie C."/>
            <person name="Gerardo N.M."/>
        </authorList>
    </citation>
    <scope>NUCLEOTIDE SEQUENCE [LARGE SCALE GENOMIC DNA]</scope>
</reference>
<name>A0A0M9VUC5_ESCWE</name>
<dbReference type="Proteomes" id="UP000053831">
    <property type="component" value="Unassembled WGS sequence"/>
</dbReference>
<evidence type="ECO:0000313" key="2">
    <source>
        <dbReference type="EMBL" id="KOS19723.1"/>
    </source>
</evidence>
<dbReference type="EMBL" id="LGSR01000020">
    <property type="protein sequence ID" value="KOS19723.1"/>
    <property type="molecule type" value="Genomic_DNA"/>
</dbReference>
<feature type="domain" description="DUF7136" evidence="1">
    <location>
        <begin position="1"/>
        <end position="200"/>
    </location>
</feature>
<protein>
    <recommendedName>
        <fullName evidence="1">DUF7136 domain-containing protein</fullName>
    </recommendedName>
</protein>
<dbReference type="Pfam" id="PF23584">
    <property type="entry name" value="DUF7136"/>
    <property type="match status" value="1"/>
</dbReference>